<dbReference type="OrthoDB" id="265955at2759"/>
<evidence type="ECO:0000259" key="7">
    <source>
        <dbReference type="PROSITE" id="PS52027"/>
    </source>
</evidence>
<feature type="compositionally biased region" description="Low complexity" evidence="6">
    <location>
        <begin position="514"/>
        <end position="529"/>
    </location>
</feature>
<evidence type="ECO:0000313" key="8">
    <source>
        <dbReference type="EnsemblMetazoa" id="CLYHEMP017753.1"/>
    </source>
</evidence>
<feature type="region of interest" description="Disordered" evidence="6">
    <location>
        <begin position="109"/>
        <end position="155"/>
    </location>
</feature>
<keyword evidence="2" id="KW-0677">Repeat</keyword>
<evidence type="ECO:0000256" key="5">
    <source>
        <dbReference type="PROSITE-ProRule" id="PRU01371"/>
    </source>
</evidence>
<feature type="compositionally biased region" description="Polar residues" evidence="6">
    <location>
        <begin position="481"/>
        <end position="503"/>
    </location>
</feature>
<reference evidence="8" key="1">
    <citation type="submission" date="2021-01" db="UniProtKB">
        <authorList>
            <consortium name="EnsemblMetazoa"/>
        </authorList>
    </citation>
    <scope>IDENTIFICATION</scope>
</reference>
<feature type="compositionally biased region" description="Low complexity" evidence="6">
    <location>
        <begin position="225"/>
        <end position="238"/>
    </location>
</feature>
<organism evidence="8 9">
    <name type="scientific">Clytia hemisphaerica</name>
    <dbReference type="NCBI Taxonomy" id="252671"/>
    <lineage>
        <taxon>Eukaryota</taxon>
        <taxon>Metazoa</taxon>
        <taxon>Cnidaria</taxon>
        <taxon>Hydrozoa</taxon>
        <taxon>Hydroidolina</taxon>
        <taxon>Leptothecata</taxon>
        <taxon>Obeliida</taxon>
        <taxon>Clytiidae</taxon>
        <taxon>Clytia</taxon>
    </lineage>
</organism>
<name>A0A7M5X4D5_9CNID</name>
<evidence type="ECO:0000256" key="6">
    <source>
        <dbReference type="SAM" id="MobiDB-lite"/>
    </source>
</evidence>
<feature type="compositionally biased region" description="Basic residues" evidence="6">
    <location>
        <begin position="283"/>
        <end position="292"/>
    </location>
</feature>
<feature type="domain" description="C2HC/C3H-type" evidence="7">
    <location>
        <begin position="312"/>
        <end position="341"/>
    </location>
</feature>
<dbReference type="Proteomes" id="UP000594262">
    <property type="component" value="Unplaced"/>
</dbReference>
<evidence type="ECO:0000256" key="1">
    <source>
        <dbReference type="ARBA" id="ARBA00022723"/>
    </source>
</evidence>
<evidence type="ECO:0000256" key="2">
    <source>
        <dbReference type="ARBA" id="ARBA00022737"/>
    </source>
</evidence>
<feature type="domain" description="C2HC/C3H-type" evidence="7">
    <location>
        <begin position="12"/>
        <end position="41"/>
    </location>
</feature>
<accession>A0A7M5X4D5</accession>
<dbReference type="PANTHER" id="PTHR13555:SF5">
    <property type="entry name" value="ZINC-FINGER OF A C2HC-TYPE"/>
    <property type="match status" value="1"/>
</dbReference>
<dbReference type="GO" id="GO:0008270">
    <property type="term" value="F:zinc ion binding"/>
    <property type="evidence" value="ECO:0007669"/>
    <property type="project" value="UniProtKB-KW"/>
</dbReference>
<evidence type="ECO:0000256" key="4">
    <source>
        <dbReference type="ARBA" id="ARBA00022833"/>
    </source>
</evidence>
<feature type="region of interest" description="Disordered" evidence="6">
    <location>
        <begin position="343"/>
        <end position="381"/>
    </location>
</feature>
<dbReference type="PROSITE" id="PS52027">
    <property type="entry name" value="ZF_C2HC_C3H"/>
    <property type="match status" value="4"/>
</dbReference>
<keyword evidence="1" id="KW-0479">Metal-binding</keyword>
<sequence length="567" mass="62764">MDLNNMPPKPPPYVMCYLCGRKYGTKSIVIHEPSCIKKWHAENKKLPKHLRRKMPTKPDYSKLASGDYDGNYVDQMNDAAYKAAQEQLIPCGNCGRTFLPERLQVHQKSCTVDNPMKSRTGGKPASSSSSNPEINNNRPTTSDGNSVNPTQSNTPSKIIHKNKLCCLCMKKIPTSILPNHLVKCNDSKIVELKNSDDLSEPSPSSSVERKNTFNKGKIAQKPKASSSTSSQESVNQSTYDLDDSQSVERPSTRTLKRRTPSNNTQGTYDVDSPDEDPVPPKPKPSKTNKPKKSPINQAPSSNNDFADQGDVSLTPCHLCNRKFASDRIDKHMVICQKTTSKNRKVFDSSKQRSVGSDANPIKKSSSSSSASKKTGGNWRQTHEDFIRSIRAAKQVTKHMASGGKASDLPPPPPSLNPNYVHCQYCDRRFNPEVAERHIPKCATTQNRPKPPKQKALDVYNKKPQSKTTSKPVSSARKKPSNQKVGSNNNLLRQSSSGGYNSPTIDRGYQNYDTPSSSKQSFSRSSPRQQGNDPYKAKTFNGINNRTPAANRGFTYNAMNHTGPNFFG</sequence>
<feature type="region of interest" description="Disordered" evidence="6">
    <location>
        <begin position="194"/>
        <end position="307"/>
    </location>
</feature>
<proteinExistence type="predicted"/>
<dbReference type="InterPro" id="IPR049899">
    <property type="entry name" value="Znf_C2HC_C3H"/>
</dbReference>
<feature type="domain" description="C2HC/C3H-type" evidence="7">
    <location>
        <begin position="418"/>
        <end position="447"/>
    </location>
</feature>
<feature type="compositionally biased region" description="Polar residues" evidence="6">
    <location>
        <begin position="131"/>
        <end position="155"/>
    </location>
</feature>
<dbReference type="Pfam" id="PF13913">
    <property type="entry name" value="zf-C2HC_2"/>
    <property type="match status" value="4"/>
</dbReference>
<evidence type="ECO:0000313" key="9">
    <source>
        <dbReference type="Proteomes" id="UP000594262"/>
    </source>
</evidence>
<feature type="region of interest" description="Disordered" evidence="6">
    <location>
        <begin position="440"/>
        <end position="549"/>
    </location>
</feature>
<dbReference type="PANTHER" id="PTHR13555">
    <property type="entry name" value="C2H2 ZINC FINGER CGI-62-RELATED"/>
    <property type="match status" value="1"/>
</dbReference>
<protein>
    <recommendedName>
        <fullName evidence="7">C2HC/C3H-type domain-containing protein</fullName>
    </recommendedName>
</protein>
<feature type="region of interest" description="Disordered" evidence="6">
    <location>
        <begin position="393"/>
        <end position="414"/>
    </location>
</feature>
<feature type="compositionally biased region" description="Low complexity" evidence="6">
    <location>
        <begin position="362"/>
        <end position="373"/>
    </location>
</feature>
<keyword evidence="3 5" id="KW-0863">Zinc-finger</keyword>
<feature type="domain" description="C2HC/C3H-type" evidence="7">
    <location>
        <begin position="87"/>
        <end position="116"/>
    </location>
</feature>
<keyword evidence="4" id="KW-0862">Zinc</keyword>
<feature type="compositionally biased region" description="Polar residues" evidence="6">
    <location>
        <begin position="295"/>
        <end position="305"/>
    </location>
</feature>
<dbReference type="Gene3D" id="3.30.160.60">
    <property type="entry name" value="Classic Zinc Finger"/>
    <property type="match status" value="4"/>
</dbReference>
<keyword evidence="9" id="KW-1185">Reference proteome</keyword>
<dbReference type="EnsemblMetazoa" id="CLYHEMT017753.1">
    <property type="protein sequence ID" value="CLYHEMP017753.1"/>
    <property type="gene ID" value="CLYHEMG017753"/>
</dbReference>
<dbReference type="InterPro" id="IPR026319">
    <property type="entry name" value="ZC2HC1A/B-like"/>
</dbReference>
<evidence type="ECO:0000256" key="3">
    <source>
        <dbReference type="ARBA" id="ARBA00022771"/>
    </source>
</evidence>
<dbReference type="AlphaFoldDB" id="A0A7M5X4D5"/>